<dbReference type="EMBL" id="MJEQ01037189">
    <property type="protein sequence ID" value="OIT00176.1"/>
    <property type="molecule type" value="Genomic_DNA"/>
</dbReference>
<dbReference type="PANTHER" id="PTHR34546">
    <property type="entry name" value="OS06G0153600 PROTEIN"/>
    <property type="match status" value="1"/>
</dbReference>
<evidence type="ECO:0000256" key="1">
    <source>
        <dbReference type="SAM" id="MobiDB-lite"/>
    </source>
</evidence>
<dbReference type="STRING" id="49451.A0A1J6II17"/>
<sequence length="450" mass="49301">MSRFPTDRYDEQRLIQEVLYLHSLWHQGPPRPHPHPYPPIPTPTPTPTPTPVSLQPSSSIQFKKQKKKSKKLKETITDSGIEWPCPKTPTETPVVTDSGWPTFTTQLNAQPHLPTSQELSHFASNQAHQHALKAVSEYLRCSTNDEDDDNDSENDDEVDEGDKDYNFFAKLFREDGVLREYYEKNKENGGEFSCLVCCGVGKKGWMKRFKDCVALVQHSITIANTNTRRAHRAYGQVICQVLGWDINRLPSIVLTAGDNKSSESSDKLAEAQGNENDGGKNGLSGQSNTTDTVNVGSNELSQRKESLSTENQQENGDGSTALEHNSLNEVNVSNAILEIAKENAEGACLGNENDGGINDLSGQSKTIDAVNVGSNELSQQKESFSTENQQEIGGRSTALGHNPPIEASANRSLEDVSIGIPETAKKNAEGASNCLEPLQEDRIVADGQSI</sequence>
<feature type="compositionally biased region" description="Polar residues" evidence="1">
    <location>
        <begin position="308"/>
        <end position="325"/>
    </location>
</feature>
<name>A0A1J6II17_NICAT</name>
<evidence type="ECO:0000313" key="2">
    <source>
        <dbReference type="EMBL" id="OIT00176.1"/>
    </source>
</evidence>
<feature type="region of interest" description="Disordered" evidence="1">
    <location>
        <begin position="378"/>
        <end position="416"/>
    </location>
</feature>
<accession>A0A1J6II17</accession>
<feature type="region of interest" description="Disordered" evidence="1">
    <location>
        <begin position="256"/>
        <end position="325"/>
    </location>
</feature>
<feature type="compositionally biased region" description="Acidic residues" evidence="1">
    <location>
        <begin position="144"/>
        <end position="161"/>
    </location>
</feature>
<feature type="compositionally biased region" description="Pro residues" evidence="1">
    <location>
        <begin position="30"/>
        <end position="50"/>
    </location>
</feature>
<dbReference type="OrthoDB" id="1929495at2759"/>
<dbReference type="KEGG" id="nau:109228732"/>
<dbReference type="Proteomes" id="UP000187609">
    <property type="component" value="Unassembled WGS sequence"/>
</dbReference>
<evidence type="ECO:0000313" key="3">
    <source>
        <dbReference type="Proteomes" id="UP000187609"/>
    </source>
</evidence>
<comment type="caution">
    <text evidence="2">The sequence shown here is derived from an EMBL/GenBank/DDBJ whole genome shotgun (WGS) entry which is preliminary data.</text>
</comment>
<keyword evidence="3" id="KW-1185">Reference proteome</keyword>
<feature type="compositionally biased region" description="Basic and acidic residues" evidence="1">
    <location>
        <begin position="260"/>
        <end position="269"/>
    </location>
</feature>
<feature type="compositionally biased region" description="Polar residues" evidence="1">
    <location>
        <begin position="378"/>
        <end position="391"/>
    </location>
</feature>
<feature type="region of interest" description="Disordered" evidence="1">
    <location>
        <begin position="30"/>
        <end position="93"/>
    </location>
</feature>
<dbReference type="PANTHER" id="PTHR34546:SF3">
    <property type="entry name" value="OS06G0153600 PROTEIN"/>
    <property type="match status" value="1"/>
</dbReference>
<protein>
    <submittedName>
        <fullName evidence="2">Uncharacterized protein</fullName>
    </submittedName>
</protein>
<feature type="region of interest" description="Disordered" evidence="1">
    <location>
        <begin position="142"/>
        <end position="161"/>
    </location>
</feature>
<gene>
    <name evidence="2" type="ORF">A4A49_10867</name>
</gene>
<reference evidence="2" key="1">
    <citation type="submission" date="2016-11" db="EMBL/GenBank/DDBJ databases">
        <title>The genome of Nicotiana attenuata.</title>
        <authorList>
            <person name="Xu S."/>
            <person name="Brockmoeller T."/>
            <person name="Gaquerel E."/>
            <person name="Navarro A."/>
            <person name="Kuhl H."/>
            <person name="Gase K."/>
            <person name="Ling Z."/>
            <person name="Zhou W."/>
            <person name="Kreitzer C."/>
            <person name="Stanke M."/>
            <person name="Tang H."/>
            <person name="Lyons E."/>
            <person name="Pandey P."/>
            <person name="Pandey S.P."/>
            <person name="Timmermann B."/>
            <person name="Baldwin I.T."/>
        </authorList>
    </citation>
    <scope>NUCLEOTIDE SEQUENCE [LARGE SCALE GENOMIC DNA]</scope>
    <source>
        <strain evidence="2">UT</strain>
    </source>
</reference>
<organism evidence="2 3">
    <name type="scientific">Nicotiana attenuata</name>
    <name type="common">Coyote tobacco</name>
    <dbReference type="NCBI Taxonomy" id="49451"/>
    <lineage>
        <taxon>Eukaryota</taxon>
        <taxon>Viridiplantae</taxon>
        <taxon>Streptophyta</taxon>
        <taxon>Embryophyta</taxon>
        <taxon>Tracheophyta</taxon>
        <taxon>Spermatophyta</taxon>
        <taxon>Magnoliopsida</taxon>
        <taxon>eudicotyledons</taxon>
        <taxon>Gunneridae</taxon>
        <taxon>Pentapetalae</taxon>
        <taxon>asterids</taxon>
        <taxon>lamiids</taxon>
        <taxon>Solanales</taxon>
        <taxon>Solanaceae</taxon>
        <taxon>Nicotianoideae</taxon>
        <taxon>Nicotianeae</taxon>
        <taxon>Nicotiana</taxon>
    </lineage>
</organism>
<feature type="compositionally biased region" description="Polar residues" evidence="1">
    <location>
        <begin position="283"/>
        <end position="300"/>
    </location>
</feature>
<dbReference type="OMA" id="HFASNQA"/>
<proteinExistence type="predicted"/>
<dbReference type="Gramene" id="OIT00176">
    <property type="protein sequence ID" value="OIT00176"/>
    <property type="gene ID" value="A4A49_10867"/>
</dbReference>
<dbReference type="AlphaFoldDB" id="A0A1J6II17"/>